<evidence type="ECO:0000313" key="1">
    <source>
        <dbReference type="EMBL" id="KAK1274410.1"/>
    </source>
</evidence>
<name>A0AAV9BCN5_ACOGR</name>
<reference evidence="1" key="1">
    <citation type="journal article" date="2023" name="Nat. Commun.">
        <title>Diploid and tetraploid genomes of Acorus and the evolution of monocots.</title>
        <authorList>
            <person name="Ma L."/>
            <person name="Liu K.W."/>
            <person name="Li Z."/>
            <person name="Hsiao Y.Y."/>
            <person name="Qi Y."/>
            <person name="Fu T."/>
            <person name="Tang G.D."/>
            <person name="Zhang D."/>
            <person name="Sun W.H."/>
            <person name="Liu D.K."/>
            <person name="Li Y."/>
            <person name="Chen G.Z."/>
            <person name="Liu X.D."/>
            <person name="Liao X.Y."/>
            <person name="Jiang Y.T."/>
            <person name="Yu X."/>
            <person name="Hao Y."/>
            <person name="Huang J."/>
            <person name="Zhao X.W."/>
            <person name="Ke S."/>
            <person name="Chen Y.Y."/>
            <person name="Wu W.L."/>
            <person name="Hsu J.L."/>
            <person name="Lin Y.F."/>
            <person name="Huang M.D."/>
            <person name="Li C.Y."/>
            <person name="Huang L."/>
            <person name="Wang Z.W."/>
            <person name="Zhao X."/>
            <person name="Zhong W.Y."/>
            <person name="Peng D.H."/>
            <person name="Ahmad S."/>
            <person name="Lan S."/>
            <person name="Zhang J.S."/>
            <person name="Tsai W.C."/>
            <person name="Van de Peer Y."/>
            <person name="Liu Z.J."/>
        </authorList>
    </citation>
    <scope>NUCLEOTIDE SEQUENCE</scope>
    <source>
        <strain evidence="1">SCP</strain>
    </source>
</reference>
<accession>A0AAV9BCN5</accession>
<dbReference type="Proteomes" id="UP001179952">
    <property type="component" value="Unassembled WGS sequence"/>
</dbReference>
<reference evidence="1" key="2">
    <citation type="submission" date="2023-06" db="EMBL/GenBank/DDBJ databases">
        <authorList>
            <person name="Ma L."/>
            <person name="Liu K.-W."/>
            <person name="Li Z."/>
            <person name="Hsiao Y.-Y."/>
            <person name="Qi Y."/>
            <person name="Fu T."/>
            <person name="Tang G."/>
            <person name="Zhang D."/>
            <person name="Sun W.-H."/>
            <person name="Liu D.-K."/>
            <person name="Li Y."/>
            <person name="Chen G.-Z."/>
            <person name="Liu X.-D."/>
            <person name="Liao X.-Y."/>
            <person name="Jiang Y.-T."/>
            <person name="Yu X."/>
            <person name="Hao Y."/>
            <person name="Huang J."/>
            <person name="Zhao X.-W."/>
            <person name="Ke S."/>
            <person name="Chen Y.-Y."/>
            <person name="Wu W.-L."/>
            <person name="Hsu J.-L."/>
            <person name="Lin Y.-F."/>
            <person name="Huang M.-D."/>
            <person name="Li C.-Y."/>
            <person name="Huang L."/>
            <person name="Wang Z.-W."/>
            <person name="Zhao X."/>
            <person name="Zhong W.-Y."/>
            <person name="Peng D.-H."/>
            <person name="Ahmad S."/>
            <person name="Lan S."/>
            <person name="Zhang J.-S."/>
            <person name="Tsai W.-C."/>
            <person name="Van De Peer Y."/>
            <person name="Liu Z.-J."/>
        </authorList>
    </citation>
    <scope>NUCLEOTIDE SEQUENCE</scope>
    <source>
        <strain evidence="1">SCP</strain>
        <tissue evidence="1">Leaves</tissue>
    </source>
</reference>
<sequence length="107" mass="11183">MLRFLAAVARSLMRPTRKGSRVVDESAFRGGGDGDDEAAVAAAGGGGGGGLSLLSRIARAPLHVISCMAHADDVDLSAAVWASGELSRPSDLDYLMVRDSMRYAIYV</sequence>
<protein>
    <submittedName>
        <fullName evidence="1">Uncharacterized protein</fullName>
    </submittedName>
</protein>
<proteinExistence type="predicted"/>
<dbReference type="EMBL" id="JAUJYN010000004">
    <property type="protein sequence ID" value="KAK1274410.1"/>
    <property type="molecule type" value="Genomic_DNA"/>
</dbReference>
<gene>
    <name evidence="1" type="ORF">QJS04_geneDACA022685</name>
</gene>
<keyword evidence="2" id="KW-1185">Reference proteome</keyword>
<comment type="caution">
    <text evidence="1">The sequence shown here is derived from an EMBL/GenBank/DDBJ whole genome shotgun (WGS) entry which is preliminary data.</text>
</comment>
<dbReference type="PANTHER" id="PTHR48165:SF1">
    <property type="entry name" value="TRANSMEMBRANE PROTEIN"/>
    <property type="match status" value="1"/>
</dbReference>
<organism evidence="1 2">
    <name type="scientific">Acorus gramineus</name>
    <name type="common">Dwarf sweet flag</name>
    <dbReference type="NCBI Taxonomy" id="55184"/>
    <lineage>
        <taxon>Eukaryota</taxon>
        <taxon>Viridiplantae</taxon>
        <taxon>Streptophyta</taxon>
        <taxon>Embryophyta</taxon>
        <taxon>Tracheophyta</taxon>
        <taxon>Spermatophyta</taxon>
        <taxon>Magnoliopsida</taxon>
        <taxon>Liliopsida</taxon>
        <taxon>Acoraceae</taxon>
        <taxon>Acorus</taxon>
    </lineage>
</organism>
<dbReference type="AlphaFoldDB" id="A0AAV9BCN5"/>
<evidence type="ECO:0000313" key="2">
    <source>
        <dbReference type="Proteomes" id="UP001179952"/>
    </source>
</evidence>
<dbReference type="PANTHER" id="PTHR48165">
    <property type="entry name" value="BNAC03G44900D PROTEIN"/>
    <property type="match status" value="1"/>
</dbReference>